<evidence type="ECO:0000313" key="2">
    <source>
        <dbReference type="EMBL" id="ACD58730.1"/>
    </source>
</evidence>
<sequence length="38" mass="4338">MTDVSVARRQRPPDTATAFSVRARSKQVAHRQTAQTRR</sequence>
<name>A0A0K0GKA2_XANOP</name>
<accession>A0A0K0GKA2</accession>
<dbReference type="HOGENOM" id="CLU_3334913_0_0_6"/>
<feature type="region of interest" description="Disordered" evidence="1">
    <location>
        <begin position="1"/>
        <end position="38"/>
    </location>
</feature>
<dbReference type="Proteomes" id="UP000001740">
    <property type="component" value="Chromosome"/>
</dbReference>
<organism evidence="2 3">
    <name type="scientific">Xanthomonas oryzae pv. oryzae (strain PXO99A)</name>
    <dbReference type="NCBI Taxonomy" id="360094"/>
    <lineage>
        <taxon>Bacteria</taxon>
        <taxon>Pseudomonadati</taxon>
        <taxon>Pseudomonadota</taxon>
        <taxon>Gammaproteobacteria</taxon>
        <taxon>Lysobacterales</taxon>
        <taxon>Lysobacteraceae</taxon>
        <taxon>Xanthomonas</taxon>
    </lineage>
</organism>
<reference evidence="2 3" key="1">
    <citation type="journal article" date="2008" name="BMC Genomics">
        <title>Genome sequence and rapid evolution of the rice pathogen Xanthomonas oryzae pv. oryzae PXO99A.</title>
        <authorList>
            <person name="Salzberg S.L."/>
            <person name="Sommer D.D."/>
            <person name="Schatz M.C."/>
            <person name="Phillippy A.M."/>
            <person name="Rabinowicz P.D."/>
            <person name="Tsuge S."/>
            <person name="Furutani A."/>
            <person name="Ochiai H."/>
            <person name="Delcher A.L."/>
            <person name="Kelley D."/>
            <person name="Madupu R."/>
            <person name="Puiu D."/>
            <person name="Radune D."/>
            <person name="Shumway M."/>
            <person name="Trapnell C."/>
            <person name="Aparna G."/>
            <person name="Jha G."/>
            <person name="Pandey A."/>
            <person name="Patil P.B."/>
            <person name="Ishihara H."/>
            <person name="Meyer D.F."/>
            <person name="Szurek B."/>
            <person name="Verdier V."/>
            <person name="Koebnik R."/>
            <person name="Dow J.M."/>
            <person name="Ryan R.P."/>
            <person name="Hirata H."/>
            <person name="Tsuyumu S."/>
            <person name="Won Lee S."/>
            <person name="Seo Y.S."/>
            <person name="Sriariyanum M."/>
            <person name="Ronald P.C."/>
            <person name="Sonti R.V."/>
            <person name="Van Sluys M.A."/>
            <person name="Leach J.E."/>
            <person name="White F.F."/>
            <person name="Bogdanove A.J."/>
        </authorList>
    </citation>
    <scope>NUCLEOTIDE SEQUENCE [LARGE SCALE GENOMIC DNA]</scope>
    <source>
        <strain evidence="2 3">PXO99A</strain>
    </source>
</reference>
<proteinExistence type="predicted"/>
<gene>
    <name evidence="2" type="ordered locus">PXO_00761</name>
</gene>
<protein>
    <submittedName>
        <fullName evidence="2">Uncharacterized protein</fullName>
    </submittedName>
</protein>
<evidence type="ECO:0000256" key="1">
    <source>
        <dbReference type="SAM" id="MobiDB-lite"/>
    </source>
</evidence>
<dbReference type="EMBL" id="CP000967">
    <property type="protein sequence ID" value="ACD58730.1"/>
    <property type="molecule type" value="Genomic_DNA"/>
</dbReference>
<evidence type="ECO:0000313" key="3">
    <source>
        <dbReference type="Proteomes" id="UP000001740"/>
    </source>
</evidence>
<dbReference type="KEGG" id="xop:PXO_00761"/>
<dbReference type="AlphaFoldDB" id="A0A0K0GKA2"/>